<feature type="domain" description="N-acetyltransferase" evidence="1">
    <location>
        <begin position="14"/>
        <end position="169"/>
    </location>
</feature>
<accession>A0A238WZV5</accession>
<dbReference type="AlphaFoldDB" id="A0A238WZV5"/>
<dbReference type="InterPro" id="IPR051531">
    <property type="entry name" value="N-acetyltransferase"/>
</dbReference>
<gene>
    <name evidence="2" type="ORF">SAMN06272737_11097</name>
</gene>
<dbReference type="PANTHER" id="PTHR43792:SF1">
    <property type="entry name" value="N-ACETYLTRANSFERASE DOMAIN-CONTAINING PROTEIN"/>
    <property type="match status" value="1"/>
</dbReference>
<dbReference type="RefSeq" id="WP_089336605.1">
    <property type="nucleotide sequence ID" value="NZ_FZNO01000010.1"/>
</dbReference>
<dbReference type="PANTHER" id="PTHR43792">
    <property type="entry name" value="GNAT FAMILY, PUTATIVE (AFU_ORTHOLOGUE AFUA_3G00765)-RELATED-RELATED"/>
    <property type="match status" value="1"/>
</dbReference>
<keyword evidence="3" id="KW-1185">Reference proteome</keyword>
<evidence type="ECO:0000259" key="1">
    <source>
        <dbReference type="PROSITE" id="PS51186"/>
    </source>
</evidence>
<dbReference type="Gene3D" id="3.40.630.30">
    <property type="match status" value="1"/>
</dbReference>
<evidence type="ECO:0000313" key="2">
    <source>
        <dbReference type="EMBL" id="SNR51129.1"/>
    </source>
</evidence>
<sequence length="176" mass="19638">MGAIGGELLRTERLRLRPWTTSPRDIARLTDIYTREEITRWVGGTPSVPPAELVARWAQVSVLDERYGCWAIERRDASVAGTVLFKPLPNGVGEVEVGWHLHPDSWGHGFATEAARAVIERGFAAGVPEVYAVVRPGNRASMAVCARLGMQPLGRFRRWYDVELETFRLMAPVVVE</sequence>
<dbReference type="InterPro" id="IPR000182">
    <property type="entry name" value="GNAT_dom"/>
</dbReference>
<proteinExistence type="predicted"/>
<keyword evidence="2" id="KW-0808">Transferase</keyword>
<name>A0A238WZV5_9ACTN</name>
<dbReference type="EMBL" id="FZNO01000010">
    <property type="protein sequence ID" value="SNR51129.1"/>
    <property type="molecule type" value="Genomic_DNA"/>
</dbReference>
<dbReference type="SUPFAM" id="SSF55729">
    <property type="entry name" value="Acyl-CoA N-acyltransferases (Nat)"/>
    <property type="match status" value="1"/>
</dbReference>
<dbReference type="GO" id="GO:0016747">
    <property type="term" value="F:acyltransferase activity, transferring groups other than amino-acyl groups"/>
    <property type="evidence" value="ECO:0007669"/>
    <property type="project" value="InterPro"/>
</dbReference>
<dbReference type="OrthoDB" id="3533156at2"/>
<organism evidence="2 3">
    <name type="scientific">Blastococcus mobilis</name>
    <dbReference type="NCBI Taxonomy" id="1938746"/>
    <lineage>
        <taxon>Bacteria</taxon>
        <taxon>Bacillati</taxon>
        <taxon>Actinomycetota</taxon>
        <taxon>Actinomycetes</taxon>
        <taxon>Geodermatophilales</taxon>
        <taxon>Geodermatophilaceae</taxon>
        <taxon>Blastococcus</taxon>
    </lineage>
</organism>
<reference evidence="2 3" key="1">
    <citation type="submission" date="2017-06" db="EMBL/GenBank/DDBJ databases">
        <authorList>
            <person name="Kim H.J."/>
            <person name="Triplett B.A."/>
        </authorList>
    </citation>
    <scope>NUCLEOTIDE SEQUENCE [LARGE SCALE GENOMIC DNA]</scope>
    <source>
        <strain evidence="2 3">DSM 44272</strain>
    </source>
</reference>
<dbReference type="CDD" id="cd04301">
    <property type="entry name" value="NAT_SF"/>
    <property type="match status" value="1"/>
</dbReference>
<dbReference type="PROSITE" id="PS51186">
    <property type="entry name" value="GNAT"/>
    <property type="match status" value="1"/>
</dbReference>
<dbReference type="InterPro" id="IPR016181">
    <property type="entry name" value="Acyl_CoA_acyltransferase"/>
</dbReference>
<dbReference type="Pfam" id="PF13302">
    <property type="entry name" value="Acetyltransf_3"/>
    <property type="match status" value="1"/>
</dbReference>
<evidence type="ECO:0000313" key="3">
    <source>
        <dbReference type="Proteomes" id="UP000198403"/>
    </source>
</evidence>
<dbReference type="Proteomes" id="UP000198403">
    <property type="component" value="Unassembled WGS sequence"/>
</dbReference>
<protein>
    <submittedName>
        <fullName evidence="2">Protein N-acetyltransferase, RimJ/RimL family</fullName>
    </submittedName>
</protein>